<dbReference type="Proteomes" id="UP000038487">
    <property type="component" value="Unassembled WGS sequence"/>
</dbReference>
<evidence type="ECO:0008006" key="4">
    <source>
        <dbReference type="Google" id="ProtNLM"/>
    </source>
</evidence>
<dbReference type="AlphaFoldDB" id="A0AB33T512"/>
<sequence length="607" mass="66726">MARVEWSELSGDEAETVLANLLYSKYPTATRVRPSQGDFGIDVIVPAPGGAVDVYQIKKFAGTLEYSEKRQIKDSFRRLMVGMVRRGLPINNWYLVMPVDPTVGNHFDWFTSMPDEVIEELAQAVDPTTKGPLLTEQEIDTIRAWRDAPGRIIKWEGRPFCETLAGAYPHVIDYYLRDGKDRLRAAVADLANILQSDATLPDANSDSTVAVLTPAESRAHLLRLQAVLDTDPHFRYGVSIDPTPPTLTEEPNLVAATQEIQSDGQTLTFRIYVRFQEALNERPIPINLQFAFEDASFDRAAFDDWRKYGKSLAVPVRVDADLPGGLGQQASDKISRLIIEPIGNQHDLRLRIRTPDGSTGPELHFTMTATTGPSMTGLWVQGTDETGFVTFESTFDEDTQAVTIGFRHSGFVDANAAQVLPSLQFIADLHPPNTLQAAEKYGPFHDFHGIPEGATIADSVVDYVRNLTVVQTRTATPVQVPDLSTVTTDDVHSAAAAAALIEGKTLIGSWDSMEFAQQATTPIDTTRHYEIVIIEPLRVTVGAQELTLGALTRKLLSARLVEEGNTLRAVPHQGSTFQVAFAPDRPVPGPQQQPVKGRDLGPLDPRA</sequence>
<reference evidence="2 3" key="1">
    <citation type="submission" date="2015-03" db="EMBL/GenBank/DDBJ databases">
        <authorList>
            <consortium name="Pathogen Informatics"/>
            <person name="Murphy D."/>
        </authorList>
    </citation>
    <scope>NUCLEOTIDE SEQUENCE [LARGE SCALE GENOMIC DNA]</scope>
    <source>
        <strain evidence="2 3">PAP036</strain>
    </source>
</reference>
<proteinExistence type="predicted"/>
<name>A0AB33T512_9MYCO</name>
<evidence type="ECO:0000313" key="3">
    <source>
        <dbReference type="Proteomes" id="UP000038487"/>
    </source>
</evidence>
<feature type="compositionally biased region" description="Basic and acidic residues" evidence="1">
    <location>
        <begin position="596"/>
        <end position="607"/>
    </location>
</feature>
<dbReference type="RefSeq" id="WP_005086297.1">
    <property type="nucleotide sequence ID" value="NZ_CM125927.1"/>
</dbReference>
<comment type="caution">
    <text evidence="2">The sequence shown here is derived from an EMBL/GenBank/DDBJ whole genome shotgun (WGS) entry which is preliminary data.</text>
</comment>
<protein>
    <recommendedName>
        <fullName evidence="4">Restriction endonuclease type IV Mrr domain-containing protein</fullName>
    </recommendedName>
</protein>
<evidence type="ECO:0000256" key="1">
    <source>
        <dbReference type="SAM" id="MobiDB-lite"/>
    </source>
</evidence>
<accession>A0AB33T512</accession>
<feature type="region of interest" description="Disordered" evidence="1">
    <location>
        <begin position="583"/>
        <end position="607"/>
    </location>
</feature>
<evidence type="ECO:0000313" key="2">
    <source>
        <dbReference type="EMBL" id="CPT31773.1"/>
    </source>
</evidence>
<gene>
    <name evidence="2" type="ORF">ERS075527_02459</name>
</gene>
<organism evidence="2 3">
    <name type="scientific">Mycobacteroides abscessus</name>
    <dbReference type="NCBI Taxonomy" id="36809"/>
    <lineage>
        <taxon>Bacteria</taxon>
        <taxon>Bacillati</taxon>
        <taxon>Actinomycetota</taxon>
        <taxon>Actinomycetes</taxon>
        <taxon>Mycobacteriales</taxon>
        <taxon>Mycobacteriaceae</taxon>
        <taxon>Mycobacteroides</taxon>
    </lineage>
</organism>
<dbReference type="EMBL" id="CSUW01000005">
    <property type="protein sequence ID" value="CPT31773.1"/>
    <property type="molecule type" value="Genomic_DNA"/>
</dbReference>